<dbReference type="PANTHER" id="PTHR46656:SF3">
    <property type="entry name" value="PUTATIVE-RELATED"/>
    <property type="match status" value="1"/>
</dbReference>
<dbReference type="KEGG" id="vg:29124740"/>
<dbReference type="Proteomes" id="UP000201386">
    <property type="component" value="Segment"/>
</dbReference>
<keyword evidence="2" id="KW-1185">Reference proteome</keyword>
<organism evidence="1 2">
    <name type="scientific">Arthrobacter phage KellEzio</name>
    <dbReference type="NCBI Taxonomy" id="1796995"/>
    <lineage>
        <taxon>Viruses</taxon>
        <taxon>Duplodnaviria</taxon>
        <taxon>Heunggongvirae</taxon>
        <taxon>Uroviricota</taxon>
        <taxon>Caudoviricetes</taxon>
        <taxon>Kelleziovirus</taxon>
        <taxon>Kelleziovirus kellezzio</taxon>
    </lineage>
</organism>
<dbReference type="GeneID" id="29124740"/>
<dbReference type="PANTHER" id="PTHR46656">
    <property type="entry name" value="PUTATIVE-RELATED"/>
    <property type="match status" value="1"/>
</dbReference>
<dbReference type="RefSeq" id="YP_009301285.1">
    <property type="nucleotide sequence ID" value="NC_031231.1"/>
</dbReference>
<dbReference type="Gene3D" id="3.40.50.2000">
    <property type="entry name" value="Glycogen Phosphorylase B"/>
    <property type="match status" value="1"/>
</dbReference>
<proteinExistence type="predicted"/>
<sequence length="366" mass="41829">MKMILNASFDTYTGYGNDAVDMAVQFERMGIDVVPWPDHISPGLPKAFTDLLTKDPKKDYDLSVKFAPPFDIRPEEFAHLGRTAVGWSMWERTPLLRADMFDHGWENPYDRPQWWSKPEGWESTPKLEKDWLDLMVVTCHDNVEAFQHLDPAMEYAVCPNGIDTNRFPEMDRSENKQFTFASVGMLAGRKDVFATLAAWKMAKEMDPEFDARLILKTATTGLHPQLMDIFPDLTIISDVWPQERLIAFYSQVDCLVSTSRGEGNNKPAMEFMSTGGPVMATEWSGHMNWLHPDSGYPLPGHLVEDPHTGASDFRVDISTTANTFLHVWRNQEEAKRKGVQAAKRIRAELSWEKVCERFIQHAVRAM</sequence>
<dbReference type="EMBL" id="KU647626">
    <property type="protein sequence ID" value="AMM44198.1"/>
    <property type="molecule type" value="Genomic_DNA"/>
</dbReference>
<reference evidence="1 2" key="1">
    <citation type="submission" date="2016-02" db="EMBL/GenBank/DDBJ databases">
        <authorList>
            <person name="Lynch K.C."/>
            <person name="Doan M."/>
            <person name="Paisley J.T."/>
            <person name="Allen K.G."/>
            <person name="Gaffney B.L."/>
            <person name="Rinehart C.A."/>
            <person name="King R.A."/>
            <person name="Staples A."/>
            <person name="Bowman C.A."/>
            <person name="Russell D.A."/>
            <person name="Pope W.H."/>
            <person name="Jacobs-Sera D."/>
            <person name="Hendrix R.W."/>
            <person name="Hatfull G.F."/>
        </authorList>
    </citation>
    <scope>NUCLEOTIDE SEQUENCE [LARGE SCALE GENOMIC DNA]</scope>
</reference>
<dbReference type="CDD" id="cd03801">
    <property type="entry name" value="GT4_PimA-like"/>
    <property type="match status" value="1"/>
</dbReference>
<dbReference type="GO" id="GO:0016740">
    <property type="term" value="F:transferase activity"/>
    <property type="evidence" value="ECO:0007669"/>
    <property type="project" value="UniProtKB-KW"/>
</dbReference>
<protein>
    <submittedName>
        <fullName evidence="1">Glycosyltransferase</fullName>
    </submittedName>
</protein>
<evidence type="ECO:0000313" key="1">
    <source>
        <dbReference type="EMBL" id="AMM44198.1"/>
    </source>
</evidence>
<keyword evidence="1" id="KW-0808">Transferase</keyword>
<gene>
    <name evidence="1" type="primary">28</name>
    <name evidence="1" type="ORF">KELLEZIO_28</name>
</gene>
<evidence type="ECO:0000313" key="2">
    <source>
        <dbReference type="Proteomes" id="UP000201386"/>
    </source>
</evidence>
<dbReference type="SUPFAM" id="SSF53756">
    <property type="entry name" value="UDP-Glycosyltransferase/glycogen phosphorylase"/>
    <property type="match status" value="1"/>
</dbReference>
<name>A0A140G6B3_9CAUD</name>
<accession>A0A140G6B3</accession>